<evidence type="ECO:0000313" key="1">
    <source>
        <dbReference type="EMBL" id="GFO20460.1"/>
    </source>
</evidence>
<organism evidence="1 2">
    <name type="scientific">Plakobranchus ocellatus</name>
    <dbReference type="NCBI Taxonomy" id="259542"/>
    <lineage>
        <taxon>Eukaryota</taxon>
        <taxon>Metazoa</taxon>
        <taxon>Spiralia</taxon>
        <taxon>Lophotrochozoa</taxon>
        <taxon>Mollusca</taxon>
        <taxon>Gastropoda</taxon>
        <taxon>Heterobranchia</taxon>
        <taxon>Euthyneura</taxon>
        <taxon>Panpulmonata</taxon>
        <taxon>Sacoglossa</taxon>
        <taxon>Placobranchoidea</taxon>
        <taxon>Plakobranchidae</taxon>
        <taxon>Plakobranchus</taxon>
    </lineage>
</organism>
<reference evidence="1 2" key="1">
    <citation type="journal article" date="2021" name="Elife">
        <title>Chloroplast acquisition without the gene transfer in kleptoplastic sea slugs, Plakobranchus ocellatus.</title>
        <authorList>
            <person name="Maeda T."/>
            <person name="Takahashi S."/>
            <person name="Yoshida T."/>
            <person name="Shimamura S."/>
            <person name="Takaki Y."/>
            <person name="Nagai Y."/>
            <person name="Toyoda A."/>
            <person name="Suzuki Y."/>
            <person name="Arimoto A."/>
            <person name="Ishii H."/>
            <person name="Satoh N."/>
            <person name="Nishiyama T."/>
            <person name="Hasebe M."/>
            <person name="Maruyama T."/>
            <person name="Minagawa J."/>
            <person name="Obokata J."/>
            <person name="Shigenobu S."/>
        </authorList>
    </citation>
    <scope>NUCLEOTIDE SEQUENCE [LARGE SCALE GENOMIC DNA]</scope>
</reference>
<dbReference type="EMBL" id="BLXT01005154">
    <property type="protein sequence ID" value="GFO20460.1"/>
    <property type="molecule type" value="Genomic_DNA"/>
</dbReference>
<comment type="caution">
    <text evidence="1">The sequence shown here is derived from an EMBL/GenBank/DDBJ whole genome shotgun (WGS) entry which is preliminary data.</text>
</comment>
<sequence>MLTCPHSDHDVNLTSFPTFFTCPHSDQDVNNFPITTPLSITIMMLTSPYHEYNVKKSPYHTHGRERRASSKYVTVTLQHPAPPWCGAIWH</sequence>
<protein>
    <submittedName>
        <fullName evidence="1">Uncharacterized protein</fullName>
    </submittedName>
</protein>
<dbReference type="Proteomes" id="UP000735302">
    <property type="component" value="Unassembled WGS sequence"/>
</dbReference>
<name>A0AAV4BN50_9GAST</name>
<keyword evidence="2" id="KW-1185">Reference proteome</keyword>
<proteinExistence type="predicted"/>
<gene>
    <name evidence="1" type="ORF">PoB_004696500</name>
</gene>
<evidence type="ECO:0000313" key="2">
    <source>
        <dbReference type="Proteomes" id="UP000735302"/>
    </source>
</evidence>
<accession>A0AAV4BN50</accession>
<dbReference type="AlphaFoldDB" id="A0AAV4BN50"/>